<evidence type="ECO:0000313" key="2">
    <source>
        <dbReference type="Proteomes" id="UP000078397"/>
    </source>
</evidence>
<dbReference type="EMBL" id="LSBJ02000006">
    <property type="protein sequence ID" value="OWT42793.1"/>
    <property type="molecule type" value="Genomic_DNA"/>
</dbReference>
<accession>A0A219APT2</accession>
<gene>
    <name evidence="1" type="ORF">VFPPC_18048</name>
</gene>
<reference evidence="1 2" key="1">
    <citation type="journal article" date="2016" name="PLoS Pathog.">
        <title>Biosynthesis of antibiotic leucinostatins in bio-control fungus Purpureocillium lilacinum and their inhibition on phytophthora revealed by genome mining.</title>
        <authorList>
            <person name="Wang G."/>
            <person name="Liu Z."/>
            <person name="Lin R."/>
            <person name="Li E."/>
            <person name="Mao Z."/>
            <person name="Ling J."/>
            <person name="Yang Y."/>
            <person name="Yin W.B."/>
            <person name="Xie B."/>
        </authorList>
    </citation>
    <scope>NUCLEOTIDE SEQUENCE [LARGE SCALE GENOMIC DNA]</scope>
    <source>
        <strain evidence="1">170</strain>
    </source>
</reference>
<dbReference type="AlphaFoldDB" id="A0A219APT2"/>
<dbReference type="RefSeq" id="XP_022285268.1">
    <property type="nucleotide sequence ID" value="XM_022429708.1"/>
</dbReference>
<protein>
    <submittedName>
        <fullName evidence="1">Uncharacterized protein</fullName>
    </submittedName>
</protein>
<proteinExistence type="predicted"/>
<evidence type="ECO:0000313" key="1">
    <source>
        <dbReference type="EMBL" id="OWT42793.1"/>
    </source>
</evidence>
<name>A0A219APT2_METCM</name>
<organism evidence="1 2">
    <name type="scientific">Pochonia chlamydosporia 170</name>
    <dbReference type="NCBI Taxonomy" id="1380566"/>
    <lineage>
        <taxon>Eukaryota</taxon>
        <taxon>Fungi</taxon>
        <taxon>Dikarya</taxon>
        <taxon>Ascomycota</taxon>
        <taxon>Pezizomycotina</taxon>
        <taxon>Sordariomycetes</taxon>
        <taxon>Hypocreomycetidae</taxon>
        <taxon>Hypocreales</taxon>
        <taxon>Clavicipitaceae</taxon>
        <taxon>Pochonia</taxon>
    </lineage>
</organism>
<dbReference type="GeneID" id="33936922"/>
<dbReference type="KEGG" id="pchm:VFPPC_18048"/>
<sequence length="114" mass="13021">MHHQPRNAQPCIELISPAHPSLICHLIYLRTNEIQIRTPIRRQLQAQKHTDSTPLFSLSLFWLVSDGHLRQTQAGRDLIWDPPDPLLEAVVSVRKWVFRASAVFTFVTSGEGIC</sequence>
<dbReference type="Proteomes" id="UP000078397">
    <property type="component" value="Unassembled WGS sequence"/>
</dbReference>
<keyword evidence="2" id="KW-1185">Reference proteome</keyword>
<comment type="caution">
    <text evidence="1">The sequence shown here is derived from an EMBL/GenBank/DDBJ whole genome shotgun (WGS) entry which is preliminary data.</text>
</comment>